<feature type="binding site" description="in other chain" evidence="8">
    <location>
        <begin position="166"/>
        <end position="168"/>
    </location>
    <ligand>
        <name>FMN</name>
        <dbReference type="ChEBI" id="CHEBI:58210"/>
        <note>ligand shared between dimeric partners</note>
    </ligand>
</feature>
<comment type="cofactor">
    <cofactor evidence="8">
        <name>FMN</name>
        <dbReference type="ChEBI" id="CHEBI:58210"/>
    </cofactor>
    <text evidence="8">Binds 1 FMN per subunit.</text>
</comment>
<evidence type="ECO:0000256" key="7">
    <source>
        <dbReference type="PIRNR" id="PIRNR000232"/>
    </source>
</evidence>
<organism evidence="10">
    <name type="scientific">Polaromonas sp. GM1</name>
    <dbReference type="NCBI Taxonomy" id="480424"/>
    <lineage>
        <taxon>Bacteria</taxon>
        <taxon>Pseudomonadati</taxon>
        <taxon>Pseudomonadota</taxon>
        <taxon>Betaproteobacteria</taxon>
        <taxon>Burkholderiales</taxon>
        <taxon>Comamonadaceae</taxon>
        <taxon>Polaromonas</taxon>
    </lineage>
</organism>
<keyword evidence="3 7" id="KW-0288">FMN</keyword>
<reference evidence="10" key="1">
    <citation type="journal article" date="2010" name="BMC Microbiol.">
        <title>Microbial oxidation of arsenite in a subarctic environment: diversity of arsenite oxidase genes and identification of a psychrotolerant arsenite oxidiser.</title>
        <authorList>
            <person name="Osborne T.H."/>
            <person name="Jamieson H.E."/>
            <person name="Hudson-Edwards K.A."/>
            <person name="Nordstrom D.K."/>
            <person name="Walker S.R."/>
            <person name="Ward S.A."/>
            <person name="Santini J.M."/>
        </authorList>
    </citation>
    <scope>NUCLEOTIDE SEQUENCE</scope>
    <source>
        <strain evidence="10">GM1</strain>
    </source>
</reference>
<reference evidence="10" key="2">
    <citation type="journal article" date="2012" name="Metallomics">
        <title>Cold-adapted arsenite oxidase from a psychrotolerant Polaromonas species.</title>
        <authorList>
            <person name="Osborne T.H."/>
            <person name="Heath M.D."/>
            <person name="Martin A.C."/>
            <person name="Pankowski J.A."/>
            <person name="Hudson-Edwards K.A."/>
            <person name="Santini J.M."/>
        </authorList>
    </citation>
    <scope>NUCLEOTIDE SEQUENCE</scope>
    <source>
        <strain evidence="10">GM1</strain>
    </source>
</reference>
<dbReference type="PANTHER" id="PTHR43821:SF1">
    <property type="entry name" value="NAD(P)H NITROREDUCTASE YDJA-RELATED"/>
    <property type="match status" value="1"/>
</dbReference>
<keyword evidence="2 7" id="KW-0285">Flavoprotein</keyword>
<name>L0LDA9_9BURK</name>
<dbReference type="EC" id="1.-.-.-" evidence="7"/>
<gene>
    <name evidence="10" type="primary">ntr</name>
</gene>
<keyword evidence="6 7" id="KW-0520">NAD</keyword>
<sequence>MNELMQPSLVLVAERSVNLLSARSKPDQQADLTEALLCSRQNISPRRLVEPGPGSDQIEKLFRAAATAPDHGLLMPWRIICIGEDQRAALAKAFVLALLEHDSGATGEQLEAAHEKAFRAPFLALAVSRLGPESAGIRAIEQIISLGCAVQNILLSAHAMGFGSGLTSGRAITSQPLRSLFELTPNEEAACFIAIGTVSKPKPVRQRPQTQSFVSHLAATAMPSTSLT</sequence>
<dbReference type="EMBL" id="EU106602">
    <property type="protein sequence ID" value="AGB68887.1"/>
    <property type="molecule type" value="Genomic_DNA"/>
</dbReference>
<dbReference type="Pfam" id="PF00881">
    <property type="entry name" value="Nitroreductase"/>
    <property type="match status" value="1"/>
</dbReference>
<accession>L0LDA9</accession>
<evidence type="ECO:0000259" key="9">
    <source>
        <dbReference type="Pfam" id="PF00881"/>
    </source>
</evidence>
<evidence type="ECO:0000256" key="1">
    <source>
        <dbReference type="ARBA" id="ARBA00007118"/>
    </source>
</evidence>
<dbReference type="CDD" id="cd02135">
    <property type="entry name" value="YdjA-like"/>
    <property type="match status" value="1"/>
</dbReference>
<feature type="binding site" evidence="8">
    <location>
        <position position="71"/>
    </location>
    <ligand>
        <name>FMN</name>
        <dbReference type="ChEBI" id="CHEBI:58210"/>
        <note>ligand shared between dimeric partners</note>
    </ligand>
</feature>
<feature type="domain" description="Nitroreductase" evidence="9">
    <location>
        <begin position="55"/>
        <end position="196"/>
    </location>
</feature>
<proteinExistence type="inferred from homology"/>
<evidence type="ECO:0000256" key="6">
    <source>
        <dbReference type="ARBA" id="ARBA00023027"/>
    </source>
</evidence>
<evidence type="ECO:0000256" key="8">
    <source>
        <dbReference type="PIRSR" id="PIRSR000232-1"/>
    </source>
</evidence>
<dbReference type="InterPro" id="IPR026021">
    <property type="entry name" value="YdjA-like"/>
</dbReference>
<comment type="similarity">
    <text evidence="1 7">Belongs to the nitroreductase family.</text>
</comment>
<evidence type="ECO:0000256" key="2">
    <source>
        <dbReference type="ARBA" id="ARBA00022630"/>
    </source>
</evidence>
<dbReference type="InterPro" id="IPR029479">
    <property type="entry name" value="Nitroreductase"/>
</dbReference>
<dbReference type="InterPro" id="IPR052530">
    <property type="entry name" value="NAD(P)H_nitroreductase"/>
</dbReference>
<dbReference type="AlphaFoldDB" id="L0LDA9"/>
<evidence type="ECO:0000256" key="3">
    <source>
        <dbReference type="ARBA" id="ARBA00022643"/>
    </source>
</evidence>
<dbReference type="PIRSF" id="PIRSF000232">
    <property type="entry name" value="YdjA"/>
    <property type="match status" value="1"/>
</dbReference>
<protein>
    <recommendedName>
        <fullName evidence="7">Putative NAD(P)H nitroreductase</fullName>
        <ecNumber evidence="7">1.-.-.-</ecNumber>
    </recommendedName>
</protein>
<keyword evidence="4 7" id="KW-0521">NADP</keyword>
<keyword evidence="5 7" id="KW-0560">Oxidoreductase</keyword>
<evidence type="ECO:0000256" key="4">
    <source>
        <dbReference type="ARBA" id="ARBA00022857"/>
    </source>
</evidence>
<evidence type="ECO:0000313" key="10">
    <source>
        <dbReference type="EMBL" id="AGB68887.1"/>
    </source>
</evidence>
<dbReference type="PANTHER" id="PTHR43821">
    <property type="entry name" value="NAD(P)H NITROREDUCTASE YDJA-RELATED"/>
    <property type="match status" value="1"/>
</dbReference>
<dbReference type="GO" id="GO:0016491">
    <property type="term" value="F:oxidoreductase activity"/>
    <property type="evidence" value="ECO:0007669"/>
    <property type="project" value="UniProtKB-UniRule"/>
</dbReference>
<dbReference type="Gene3D" id="3.40.109.10">
    <property type="entry name" value="NADH Oxidase"/>
    <property type="match status" value="1"/>
</dbReference>
<evidence type="ECO:0000256" key="5">
    <source>
        <dbReference type="ARBA" id="ARBA00023002"/>
    </source>
</evidence>
<dbReference type="SUPFAM" id="SSF55469">
    <property type="entry name" value="FMN-dependent nitroreductase-like"/>
    <property type="match status" value="1"/>
</dbReference>
<dbReference type="InterPro" id="IPR000415">
    <property type="entry name" value="Nitroreductase-like"/>
</dbReference>